<evidence type="ECO:0008006" key="4">
    <source>
        <dbReference type="Google" id="ProtNLM"/>
    </source>
</evidence>
<organism evidence="2 3">
    <name type="scientific">Ajellomyces capsulatus</name>
    <name type="common">Darling's disease fungus</name>
    <name type="synonym">Histoplasma capsulatum</name>
    <dbReference type="NCBI Taxonomy" id="5037"/>
    <lineage>
        <taxon>Eukaryota</taxon>
        <taxon>Fungi</taxon>
        <taxon>Dikarya</taxon>
        <taxon>Ascomycota</taxon>
        <taxon>Pezizomycotina</taxon>
        <taxon>Eurotiomycetes</taxon>
        <taxon>Eurotiomycetidae</taxon>
        <taxon>Onygenales</taxon>
        <taxon>Ajellomycetaceae</taxon>
        <taxon>Histoplasma</taxon>
    </lineage>
</organism>
<reference evidence="2" key="1">
    <citation type="submission" date="2021-01" db="EMBL/GenBank/DDBJ databases">
        <title>Chromosome-level genome assembly of a human fungal pathogen reveals clustering of transcriptionally co-regulated genes.</title>
        <authorList>
            <person name="Voorhies M."/>
            <person name="Cohen S."/>
            <person name="Shea T.P."/>
            <person name="Petrus S."/>
            <person name="Munoz J.F."/>
            <person name="Poplawski S."/>
            <person name="Goldman W.E."/>
            <person name="Michael T."/>
            <person name="Cuomo C.A."/>
            <person name="Sil A."/>
            <person name="Beyhan S."/>
        </authorList>
    </citation>
    <scope>NUCLEOTIDE SEQUENCE</scope>
    <source>
        <strain evidence="2">WU24</strain>
    </source>
</reference>
<proteinExistence type="predicted"/>
<dbReference type="Proteomes" id="UP000663671">
    <property type="component" value="Chromosome 6"/>
</dbReference>
<evidence type="ECO:0000256" key="1">
    <source>
        <dbReference type="SAM" id="MobiDB-lite"/>
    </source>
</evidence>
<dbReference type="AlphaFoldDB" id="A0A8A1MJG7"/>
<evidence type="ECO:0000313" key="2">
    <source>
        <dbReference type="EMBL" id="QSS66626.1"/>
    </source>
</evidence>
<sequence>MHQAENSPLNHEQDSRIEEQTSNSMTLESMPFCGFPNVNQFENCLKNLNTQGEALISSNMASRIRTVLDSTTTMAGRIRTVLGPKTTAESPEFQRWCKTMFTLKSINNQLLICREGKPIAIWEKLFIILTRAHQQCHHGDLHKTSLEVERIYFKIPHNIINEFIKLCPICWHRTLRSPAELEDEELDMIDFDQPDRILFYLKHFGGGFGPRSYHTIKTEPISL</sequence>
<feature type="compositionally biased region" description="Polar residues" evidence="1">
    <location>
        <begin position="1"/>
        <end position="10"/>
    </location>
</feature>
<dbReference type="OrthoDB" id="4188242at2759"/>
<evidence type="ECO:0000313" key="3">
    <source>
        <dbReference type="Proteomes" id="UP000663671"/>
    </source>
</evidence>
<gene>
    <name evidence="2" type="ORF">I7I51_02815</name>
</gene>
<dbReference type="EMBL" id="CP069116">
    <property type="protein sequence ID" value="QSS66626.1"/>
    <property type="molecule type" value="Genomic_DNA"/>
</dbReference>
<protein>
    <recommendedName>
        <fullName evidence="4">Integrase zinc-binding domain-containing protein</fullName>
    </recommendedName>
</protein>
<name>A0A8A1MJG7_AJECA</name>
<feature type="region of interest" description="Disordered" evidence="1">
    <location>
        <begin position="1"/>
        <end position="22"/>
    </location>
</feature>
<accession>A0A8A1MJG7</accession>
<dbReference type="VEuPathDB" id="FungiDB:I7I51_02815"/>